<dbReference type="Pfam" id="PF13480">
    <property type="entry name" value="Acetyltransf_6"/>
    <property type="match status" value="1"/>
</dbReference>
<feature type="domain" description="BioF2-like acetyltransferase" evidence="1">
    <location>
        <begin position="169"/>
        <end position="302"/>
    </location>
</feature>
<proteinExistence type="predicted"/>
<keyword evidence="3" id="KW-1185">Reference proteome</keyword>
<accession>A0ABW0L323</accession>
<protein>
    <submittedName>
        <fullName evidence="2">GNAT family N-acetyltransferase</fullName>
    </submittedName>
</protein>
<dbReference type="SUPFAM" id="SSF55729">
    <property type="entry name" value="Acyl-CoA N-acyltransferases (Nat)"/>
    <property type="match status" value="1"/>
</dbReference>
<dbReference type="InterPro" id="IPR038740">
    <property type="entry name" value="BioF2-like_GNAT_dom"/>
</dbReference>
<dbReference type="InterPro" id="IPR016181">
    <property type="entry name" value="Acyl_CoA_acyltransferase"/>
</dbReference>
<gene>
    <name evidence="2" type="ORF">ACFPN5_10310</name>
</gene>
<dbReference type="RefSeq" id="WP_379782818.1">
    <property type="nucleotide sequence ID" value="NZ_JBHSMU010000009.1"/>
</dbReference>
<evidence type="ECO:0000313" key="2">
    <source>
        <dbReference type="EMBL" id="MFC5460198.1"/>
    </source>
</evidence>
<dbReference type="Proteomes" id="UP001596050">
    <property type="component" value="Unassembled WGS sequence"/>
</dbReference>
<comment type="caution">
    <text evidence="2">The sequence shown here is derived from an EMBL/GenBank/DDBJ whole genome shotgun (WGS) entry which is preliminary data.</text>
</comment>
<sequence length="367" mass="40279">MSWTFAPARGFAHDCAQHRDAWSRLHASLGPGNASALLAADFVAPLIDHFGRGDELVACLQDGSNAGASIRAMAIVRPGRRGAWTTFQPAQAPVGLWLQAPGEDTAGLARSLMNALPGAPLMLALTQMDPMLMARPADGPRTRTLDYIDTARVTLAGSFEDYWNARGKNLRGNLKKQRARLERDGVATRLQVDRDPGAMAQGIADYGRLETTGWKGGEGTAVSVDNAQGRYYRAMLEGMAARGAASIYRYYLGEQLVAMDLCVEDGTSIVVLKTAYDESVPSNLSPTLLMREEACRSLFDAGGDGGKFDRLEFYGRVMEWHTRWTEEVRTMYHVNYYRWPGLARLHTLLEARAKAKSHPAHTTTKSL</sequence>
<organism evidence="2 3">
    <name type="scientific">Massilia niabensis</name>
    <dbReference type="NCBI Taxonomy" id="544910"/>
    <lineage>
        <taxon>Bacteria</taxon>
        <taxon>Pseudomonadati</taxon>
        <taxon>Pseudomonadota</taxon>
        <taxon>Betaproteobacteria</taxon>
        <taxon>Burkholderiales</taxon>
        <taxon>Oxalobacteraceae</taxon>
        <taxon>Telluria group</taxon>
        <taxon>Massilia</taxon>
    </lineage>
</organism>
<reference evidence="3" key="1">
    <citation type="journal article" date="2019" name="Int. J. Syst. Evol. Microbiol.">
        <title>The Global Catalogue of Microorganisms (GCM) 10K type strain sequencing project: providing services to taxonomists for standard genome sequencing and annotation.</title>
        <authorList>
            <consortium name="The Broad Institute Genomics Platform"/>
            <consortium name="The Broad Institute Genome Sequencing Center for Infectious Disease"/>
            <person name="Wu L."/>
            <person name="Ma J."/>
        </authorList>
    </citation>
    <scope>NUCLEOTIDE SEQUENCE [LARGE SCALE GENOMIC DNA]</scope>
    <source>
        <strain evidence="3">KACC 12649</strain>
    </source>
</reference>
<dbReference type="EMBL" id="JBHSMU010000009">
    <property type="protein sequence ID" value="MFC5460198.1"/>
    <property type="molecule type" value="Genomic_DNA"/>
</dbReference>
<name>A0ABW0L323_9BURK</name>
<evidence type="ECO:0000259" key="1">
    <source>
        <dbReference type="Pfam" id="PF13480"/>
    </source>
</evidence>
<evidence type="ECO:0000313" key="3">
    <source>
        <dbReference type="Proteomes" id="UP001596050"/>
    </source>
</evidence>